<name>A0A8H6KW50_9PEZI</name>
<evidence type="ECO:0000256" key="1">
    <source>
        <dbReference type="SAM" id="MobiDB-lite"/>
    </source>
</evidence>
<sequence>MSSLLPNKNELREQAVEGRPITQTEASTIASADKNFVAKAGDVARKPANEITKEDAAQVQSAEARVLGGRPSKGSTSADVQSLADENAKVQEQ</sequence>
<gene>
    <name evidence="3" type="ORF">CPLU01_02614</name>
</gene>
<keyword evidence="4" id="KW-1185">Reference proteome</keyword>
<evidence type="ECO:0000313" key="4">
    <source>
        <dbReference type="Proteomes" id="UP000654918"/>
    </source>
</evidence>
<dbReference type="EMBL" id="WIGO01000020">
    <property type="protein sequence ID" value="KAF6838253.1"/>
    <property type="molecule type" value="Genomic_DNA"/>
</dbReference>
<evidence type="ECO:0000313" key="3">
    <source>
        <dbReference type="EMBL" id="KAF6838253.1"/>
    </source>
</evidence>
<dbReference type="Proteomes" id="UP000654918">
    <property type="component" value="Unassembled WGS sequence"/>
</dbReference>
<dbReference type="InterPro" id="IPR007011">
    <property type="entry name" value="LEA_SMP_dom"/>
</dbReference>
<accession>A0A8H6KW50</accession>
<protein>
    <submittedName>
        <fullName evidence="3">Seed maturation protein</fullName>
    </submittedName>
</protein>
<organism evidence="3 4">
    <name type="scientific">Colletotrichum plurivorum</name>
    <dbReference type="NCBI Taxonomy" id="2175906"/>
    <lineage>
        <taxon>Eukaryota</taxon>
        <taxon>Fungi</taxon>
        <taxon>Dikarya</taxon>
        <taxon>Ascomycota</taxon>
        <taxon>Pezizomycotina</taxon>
        <taxon>Sordariomycetes</taxon>
        <taxon>Hypocreomycetidae</taxon>
        <taxon>Glomerellales</taxon>
        <taxon>Glomerellaceae</taxon>
        <taxon>Colletotrichum</taxon>
        <taxon>Colletotrichum orchidearum species complex</taxon>
    </lineage>
</organism>
<evidence type="ECO:0000259" key="2">
    <source>
        <dbReference type="Pfam" id="PF04927"/>
    </source>
</evidence>
<feature type="region of interest" description="Disordered" evidence="1">
    <location>
        <begin position="49"/>
        <end position="93"/>
    </location>
</feature>
<comment type="caution">
    <text evidence="3">The sequence shown here is derived from an EMBL/GenBank/DDBJ whole genome shotgun (WGS) entry which is preliminary data.</text>
</comment>
<proteinExistence type="predicted"/>
<dbReference type="Pfam" id="PF04927">
    <property type="entry name" value="SMP"/>
    <property type="match status" value="1"/>
</dbReference>
<reference evidence="3" key="1">
    <citation type="journal article" date="2020" name="Phytopathology">
        <title>Genome Sequence Resources of Colletotrichum truncatum, C. plurivorum, C. musicola, and C. sojae: Four Species Pathogenic to Soybean (Glycine max).</title>
        <authorList>
            <person name="Rogerio F."/>
            <person name="Boufleur T.R."/>
            <person name="Ciampi-Guillardi M."/>
            <person name="Sukno S.A."/>
            <person name="Thon M.R."/>
            <person name="Massola Junior N.S."/>
            <person name="Baroncelli R."/>
        </authorList>
    </citation>
    <scope>NUCLEOTIDE SEQUENCE</scope>
    <source>
        <strain evidence="3">LFN00145</strain>
    </source>
</reference>
<feature type="domain" description="SMP" evidence="2">
    <location>
        <begin position="38"/>
        <end position="89"/>
    </location>
</feature>
<feature type="region of interest" description="Disordered" evidence="1">
    <location>
        <begin position="1"/>
        <end position="27"/>
    </location>
</feature>
<dbReference type="AlphaFoldDB" id="A0A8H6KW50"/>